<dbReference type="GO" id="GO:0015920">
    <property type="term" value="P:lipopolysaccharide transport"/>
    <property type="evidence" value="ECO:0007669"/>
    <property type="project" value="TreeGrafter"/>
</dbReference>
<organism evidence="10">
    <name type="scientific">Salinispirillum sp. LH 10-3-1</name>
    <dbReference type="NCBI Taxonomy" id="2952525"/>
    <lineage>
        <taxon>Bacteria</taxon>
        <taxon>Pseudomonadati</taxon>
        <taxon>Pseudomonadota</taxon>
        <taxon>Gammaproteobacteria</taxon>
        <taxon>Oceanospirillales</taxon>
        <taxon>Saccharospirillaceae</taxon>
        <taxon>Salinispirillum</taxon>
    </lineage>
</organism>
<evidence type="ECO:0000313" key="10">
    <source>
        <dbReference type="EMBL" id="WLD59448.1"/>
    </source>
</evidence>
<keyword evidence="4" id="KW-1003">Cell membrane</keyword>
<feature type="transmembrane region" description="Helical" evidence="9">
    <location>
        <begin position="102"/>
        <end position="121"/>
    </location>
</feature>
<dbReference type="AlphaFoldDB" id="A0AB38YJ40"/>
<dbReference type="RefSeq" id="WP_304996740.1">
    <property type="nucleotide sequence ID" value="NZ_CP101717.1"/>
</dbReference>
<evidence type="ECO:0000256" key="9">
    <source>
        <dbReference type="SAM" id="Phobius"/>
    </source>
</evidence>
<evidence type="ECO:0000256" key="2">
    <source>
        <dbReference type="ARBA" id="ARBA00004651"/>
    </source>
</evidence>
<dbReference type="InterPro" id="IPR005495">
    <property type="entry name" value="LptG/LptF_permease"/>
</dbReference>
<feature type="transmembrane region" description="Helical" evidence="9">
    <location>
        <begin position="63"/>
        <end position="81"/>
    </location>
</feature>
<dbReference type="GO" id="GO:0043190">
    <property type="term" value="C:ATP-binding cassette (ABC) transporter complex"/>
    <property type="evidence" value="ECO:0007669"/>
    <property type="project" value="InterPro"/>
</dbReference>
<feature type="transmembrane region" description="Helical" evidence="9">
    <location>
        <begin position="274"/>
        <end position="292"/>
    </location>
</feature>
<dbReference type="PANTHER" id="PTHR33529">
    <property type="entry name" value="SLR0882 PROTEIN-RELATED"/>
    <property type="match status" value="1"/>
</dbReference>
<dbReference type="PANTHER" id="PTHR33529:SF2">
    <property type="entry name" value="LIPOPOLYSACCHARIDE EXPORT SYSTEM PERMEASE PROTEIN LPTG"/>
    <property type="match status" value="1"/>
</dbReference>
<dbReference type="GO" id="GO:0055085">
    <property type="term" value="P:transmembrane transport"/>
    <property type="evidence" value="ECO:0007669"/>
    <property type="project" value="InterPro"/>
</dbReference>
<evidence type="ECO:0000256" key="7">
    <source>
        <dbReference type="ARBA" id="ARBA00023136"/>
    </source>
</evidence>
<comment type="similarity">
    <text evidence="3">Belongs to the LptF/LptG family.</text>
</comment>
<gene>
    <name evidence="10" type="primary">lptG</name>
    <name evidence="10" type="ORF">NFC81_06625</name>
</gene>
<evidence type="ECO:0000256" key="5">
    <source>
        <dbReference type="ARBA" id="ARBA00022692"/>
    </source>
</evidence>
<evidence type="ECO:0000256" key="8">
    <source>
        <dbReference type="ARBA" id="ARBA00026081"/>
    </source>
</evidence>
<name>A0AB38YJ40_9GAMM</name>
<evidence type="ECO:0000256" key="1">
    <source>
        <dbReference type="ARBA" id="ARBA00002265"/>
    </source>
</evidence>
<keyword evidence="5 9" id="KW-0812">Transmembrane</keyword>
<feature type="transmembrane region" description="Helical" evidence="9">
    <location>
        <begin position="12"/>
        <end position="32"/>
    </location>
</feature>
<accession>A0AB38YJ40</accession>
<dbReference type="NCBIfam" id="TIGR04408">
    <property type="entry name" value="LptG_lptG"/>
    <property type="match status" value="1"/>
</dbReference>
<keyword evidence="6 9" id="KW-1133">Transmembrane helix</keyword>
<sequence>MILSRYVLFKTLSSIFMVLLIFGSLMFLLSYADEMARRGDENFNSYHVLIYTLLSIPSEIYEFAPFVVMIGTLVSIGGLAASSELTAIRATGVSMARLLSTILMPALIATSMLFVVGEVFAPTLKQEANFYRADVRNQNTQVRLGSWYQSGNKIIHVGDFTSTELAGNLFLIELDDRDRVATTTEAEGVLLTPTEWQLENVSVTDWSSRSGQSVFTRQDMSSSVILPPISTTLIYNLSRSLNVLSLPELWQRVAFQDASAVVDPVVALRLWERLSAPLLTMTLSFIGIAFVFGSTRSISMGARIFMGVALGLVLQIAQQFFGPIGLFIGMRPAIAATLPVFLAFGLGVYLFRKNT</sequence>
<evidence type="ECO:0000256" key="4">
    <source>
        <dbReference type="ARBA" id="ARBA00022475"/>
    </source>
</evidence>
<protein>
    <submittedName>
        <fullName evidence="10">LPS export ABC transporter permease LptG</fullName>
    </submittedName>
</protein>
<comment type="function">
    <text evidence="1">Part of the ABC transporter complex LptBFG involved in the translocation of lipopolysaccharide (LPS) from the inner membrane to the outer membrane.</text>
</comment>
<keyword evidence="7 9" id="KW-0472">Membrane</keyword>
<feature type="transmembrane region" description="Helical" evidence="9">
    <location>
        <begin position="333"/>
        <end position="351"/>
    </location>
</feature>
<evidence type="ECO:0000256" key="6">
    <source>
        <dbReference type="ARBA" id="ARBA00022989"/>
    </source>
</evidence>
<reference evidence="10" key="1">
    <citation type="submission" date="2022-07" db="EMBL/GenBank/DDBJ databases">
        <title>Complete genome sequence of Salinispirillum sp. LH10-3-1 capable of multiple carbohydrate inversion isolated from a soda lake.</title>
        <authorList>
            <person name="Liu J."/>
            <person name="Zhai Y."/>
            <person name="Zhang H."/>
            <person name="Yang H."/>
            <person name="Qu J."/>
            <person name="Li J."/>
        </authorList>
    </citation>
    <scope>NUCLEOTIDE SEQUENCE</scope>
    <source>
        <strain evidence="10">LH 10-3-1</strain>
    </source>
</reference>
<dbReference type="EMBL" id="CP101717">
    <property type="protein sequence ID" value="WLD59448.1"/>
    <property type="molecule type" value="Genomic_DNA"/>
</dbReference>
<proteinExistence type="inferred from homology"/>
<feature type="transmembrane region" description="Helical" evidence="9">
    <location>
        <begin position="304"/>
        <end position="321"/>
    </location>
</feature>
<comment type="subcellular location">
    <subcellularLocation>
        <location evidence="2">Cell membrane</location>
        <topology evidence="2">Multi-pass membrane protein</topology>
    </subcellularLocation>
</comment>
<dbReference type="InterPro" id="IPR030923">
    <property type="entry name" value="LptG"/>
</dbReference>
<comment type="subunit">
    <text evidence="8">Component of the lipopolysaccharide transport and assembly complex. The LptBFG transporter is composed of two ATP-binding proteins (LptB) and two transmembrane proteins (LptF and LptG).</text>
</comment>
<evidence type="ECO:0000256" key="3">
    <source>
        <dbReference type="ARBA" id="ARBA00007725"/>
    </source>
</evidence>
<dbReference type="Pfam" id="PF03739">
    <property type="entry name" value="LptF_LptG"/>
    <property type="match status" value="1"/>
</dbReference>